<sequence length="154" mass="16450">MISTGASVKCTRCRHMHTEADRISRPRPRRSTGDIQWSDLVCPRCGCKNYYDCTPQVAWCWASGLIEIGDSLPPNEPGGSGAIEIAAGPKYALKGQLSALARHGKGASAGMLLVPGVPEAEGQRAKGDALALWLAWCSRPKSRDGVSFAKRKAA</sequence>
<proteinExistence type="predicted"/>
<reference evidence="2" key="1">
    <citation type="submission" date="2016-10" db="EMBL/GenBank/DDBJ databases">
        <authorList>
            <person name="Varghese N."/>
            <person name="Submissions S."/>
        </authorList>
    </citation>
    <scope>NUCLEOTIDE SEQUENCE [LARGE SCALE GENOMIC DNA]</scope>
    <source>
        <strain evidence="2">EPL6</strain>
    </source>
</reference>
<dbReference type="OrthoDB" id="6431873at2"/>
<accession>A0A1G9U9V6</accession>
<keyword evidence="2" id="KW-1185">Reference proteome</keyword>
<organism evidence="1 2">
    <name type="scientific">Oryzisolibacter propanilivorax</name>
    <dbReference type="NCBI Taxonomy" id="1527607"/>
    <lineage>
        <taxon>Bacteria</taxon>
        <taxon>Pseudomonadati</taxon>
        <taxon>Pseudomonadota</taxon>
        <taxon>Betaproteobacteria</taxon>
        <taxon>Burkholderiales</taxon>
        <taxon>Comamonadaceae</taxon>
        <taxon>Oryzisolibacter</taxon>
    </lineage>
</organism>
<dbReference type="EMBL" id="FNHP01000008">
    <property type="protein sequence ID" value="SDM56612.1"/>
    <property type="molecule type" value="Genomic_DNA"/>
</dbReference>
<dbReference type="Proteomes" id="UP000198552">
    <property type="component" value="Unassembled WGS sequence"/>
</dbReference>
<dbReference type="AlphaFoldDB" id="A0A1G9U9V6"/>
<protein>
    <submittedName>
        <fullName evidence="1">Uncharacterized protein</fullName>
    </submittedName>
</protein>
<evidence type="ECO:0000313" key="2">
    <source>
        <dbReference type="Proteomes" id="UP000198552"/>
    </source>
</evidence>
<gene>
    <name evidence="1" type="ORF">SAMN05428957_10857</name>
</gene>
<name>A0A1G9U9V6_9BURK</name>
<evidence type="ECO:0000313" key="1">
    <source>
        <dbReference type="EMBL" id="SDM56612.1"/>
    </source>
</evidence>
<dbReference type="STRING" id="1527607.SAMN05428957_10857"/>